<organism evidence="1 2">
    <name type="scientific">Araneus ventricosus</name>
    <name type="common">Orbweaver spider</name>
    <name type="synonym">Epeira ventricosa</name>
    <dbReference type="NCBI Taxonomy" id="182803"/>
    <lineage>
        <taxon>Eukaryota</taxon>
        <taxon>Metazoa</taxon>
        <taxon>Ecdysozoa</taxon>
        <taxon>Arthropoda</taxon>
        <taxon>Chelicerata</taxon>
        <taxon>Arachnida</taxon>
        <taxon>Araneae</taxon>
        <taxon>Araneomorphae</taxon>
        <taxon>Entelegynae</taxon>
        <taxon>Araneoidea</taxon>
        <taxon>Araneidae</taxon>
        <taxon>Araneus</taxon>
    </lineage>
</organism>
<sequence length="107" mass="11442">MKYDSSGLAINNPCGGALGKGKCSGVAVRVEKSGRGGCYVEITLLGRRKVGGELVWQKEKLGDRSGGSEFWKSVNGLPKSIEWNTNQPLAQMEKNSVVVNAQLNLCS</sequence>
<keyword evidence="2" id="KW-1185">Reference proteome</keyword>
<evidence type="ECO:0000313" key="2">
    <source>
        <dbReference type="Proteomes" id="UP000499080"/>
    </source>
</evidence>
<evidence type="ECO:0000313" key="1">
    <source>
        <dbReference type="EMBL" id="GBM87235.1"/>
    </source>
</evidence>
<reference evidence="1 2" key="1">
    <citation type="journal article" date="2019" name="Sci. Rep.">
        <title>Orb-weaving spider Araneus ventricosus genome elucidates the spidroin gene catalogue.</title>
        <authorList>
            <person name="Kono N."/>
            <person name="Nakamura H."/>
            <person name="Ohtoshi R."/>
            <person name="Moran D.A.P."/>
            <person name="Shinohara A."/>
            <person name="Yoshida Y."/>
            <person name="Fujiwara M."/>
            <person name="Mori M."/>
            <person name="Tomita M."/>
            <person name="Arakawa K."/>
        </authorList>
    </citation>
    <scope>NUCLEOTIDE SEQUENCE [LARGE SCALE GENOMIC DNA]</scope>
</reference>
<comment type="caution">
    <text evidence="1">The sequence shown here is derived from an EMBL/GenBank/DDBJ whole genome shotgun (WGS) entry which is preliminary data.</text>
</comment>
<dbReference type="EMBL" id="BGPR01003367">
    <property type="protein sequence ID" value="GBM87235.1"/>
    <property type="molecule type" value="Genomic_DNA"/>
</dbReference>
<protein>
    <submittedName>
        <fullName evidence="1">Uncharacterized protein</fullName>
    </submittedName>
</protein>
<accession>A0A4Y2JBD5</accession>
<dbReference type="Proteomes" id="UP000499080">
    <property type="component" value="Unassembled WGS sequence"/>
</dbReference>
<dbReference type="AlphaFoldDB" id="A0A4Y2JBD5"/>
<name>A0A4Y2JBD5_ARAVE</name>
<gene>
    <name evidence="1" type="ORF">AVEN_236756_1</name>
</gene>
<proteinExistence type="predicted"/>